<dbReference type="GeneID" id="69580137"/>
<gene>
    <name evidence="1" type="ORF">CCAN12_780129</name>
</gene>
<dbReference type="Proteomes" id="UP000044026">
    <property type="component" value="Unassembled WGS sequence"/>
</dbReference>
<evidence type="ECO:0000313" key="2">
    <source>
        <dbReference type="Proteomes" id="UP000044026"/>
    </source>
</evidence>
<sequence length="168" mass="19929">MKKNVFLYLFVFSVLFNVYQYVNSKRYFTENQKEIVKKDKKLQQIDALQDSIRTLLIEKSDFGYFSLENNGFGTDFFKEIGLEKPTDYITSKLLETNIPIGKHPLINYEPSNLRFQINKIRVLNHRWIICDFTDGANWGELLLQYEIKDNKEITFSVLGEILYPKDTY</sequence>
<keyword evidence="1" id="KW-0378">Hydrolase</keyword>
<dbReference type="RefSeq" id="WP_042001666.1">
    <property type="nucleotide sequence ID" value="NZ_CP022382.1"/>
</dbReference>
<dbReference type="GO" id="GO:0016787">
    <property type="term" value="F:hydrolase activity"/>
    <property type="evidence" value="ECO:0007669"/>
    <property type="project" value="UniProtKB-KW"/>
</dbReference>
<reference evidence="1 2" key="1">
    <citation type="submission" date="2015-01" db="EMBL/GenBank/DDBJ databases">
        <authorList>
            <person name="Xiang T."/>
            <person name="Song Y."/>
            <person name="Huang L."/>
            <person name="Wang B."/>
            <person name="Wu P."/>
        </authorList>
    </citation>
    <scope>NUCLEOTIDE SEQUENCE [LARGE SCALE GENOMIC DNA]</scope>
    <source>
        <strain evidence="1 2">Cc12</strain>
    </source>
</reference>
<proteinExistence type="predicted"/>
<organism evidence="1 2">
    <name type="scientific">Capnocytophaga canimorsus</name>
    <dbReference type="NCBI Taxonomy" id="28188"/>
    <lineage>
        <taxon>Bacteria</taxon>
        <taxon>Pseudomonadati</taxon>
        <taxon>Bacteroidota</taxon>
        <taxon>Flavobacteriia</taxon>
        <taxon>Flavobacteriales</taxon>
        <taxon>Flavobacteriaceae</taxon>
        <taxon>Capnocytophaga</taxon>
    </lineage>
</organism>
<name>A0A0B7HS58_9FLAO</name>
<dbReference type="EMBL" id="CDOE01000076">
    <property type="protein sequence ID" value="CEN40418.1"/>
    <property type="molecule type" value="Genomic_DNA"/>
</dbReference>
<dbReference type="AlphaFoldDB" id="A0A0B7HS58"/>
<accession>A0A0B7HS58</accession>
<evidence type="ECO:0000313" key="1">
    <source>
        <dbReference type="EMBL" id="CEN40418.1"/>
    </source>
</evidence>
<protein>
    <submittedName>
        <fullName evidence="1">Putative hydrolase</fullName>
    </submittedName>
</protein>